<evidence type="ECO:0000313" key="2">
    <source>
        <dbReference type="Proteomes" id="UP001215712"/>
    </source>
</evidence>
<comment type="caution">
    <text evidence="1">The sequence shown here is derived from an EMBL/GenBank/DDBJ whole genome shotgun (WGS) entry which is preliminary data.</text>
</comment>
<evidence type="ECO:0000313" key="1">
    <source>
        <dbReference type="EMBL" id="KAJ5719017.1"/>
    </source>
</evidence>
<dbReference type="EMBL" id="JAQJAN010000011">
    <property type="protein sequence ID" value="KAJ5719017.1"/>
    <property type="molecule type" value="Genomic_DNA"/>
</dbReference>
<organism evidence="1 2">
    <name type="scientific">Penicillium malachiteum</name>
    <dbReference type="NCBI Taxonomy" id="1324776"/>
    <lineage>
        <taxon>Eukaryota</taxon>
        <taxon>Fungi</taxon>
        <taxon>Dikarya</taxon>
        <taxon>Ascomycota</taxon>
        <taxon>Pezizomycotina</taxon>
        <taxon>Eurotiomycetes</taxon>
        <taxon>Eurotiomycetidae</taxon>
        <taxon>Eurotiales</taxon>
        <taxon>Aspergillaceae</taxon>
        <taxon>Penicillium</taxon>
    </lineage>
</organism>
<dbReference type="Proteomes" id="UP001215712">
    <property type="component" value="Unassembled WGS sequence"/>
</dbReference>
<name>A0AAD6HHQ0_9EURO</name>
<dbReference type="AlphaFoldDB" id="A0AAD6HHQ0"/>
<proteinExistence type="predicted"/>
<keyword evidence="2" id="KW-1185">Reference proteome</keyword>
<sequence length="86" mass="10135">MAQVEWEILHIAQETCNTGIGPRFADYIHEHFRIVGFRLEERDANMKDLKSCQAALQRLHDANRYNFITQENRRRLSILRGTIHLG</sequence>
<reference evidence="1" key="2">
    <citation type="submission" date="2023-01" db="EMBL/GenBank/DDBJ databases">
        <authorList>
            <person name="Petersen C."/>
        </authorList>
    </citation>
    <scope>NUCLEOTIDE SEQUENCE</scope>
    <source>
        <strain evidence="1">IBT 17514</strain>
    </source>
</reference>
<protein>
    <submittedName>
        <fullName evidence="1">Uncharacterized protein</fullName>
    </submittedName>
</protein>
<accession>A0AAD6HHQ0</accession>
<gene>
    <name evidence="1" type="ORF">N7493_007472</name>
</gene>
<reference evidence="1" key="1">
    <citation type="journal article" date="2023" name="IMA Fungus">
        <title>Comparative genomic study of the Penicillium genus elucidates a diverse pangenome and 15 lateral gene transfer events.</title>
        <authorList>
            <person name="Petersen C."/>
            <person name="Sorensen T."/>
            <person name="Nielsen M.R."/>
            <person name="Sondergaard T.E."/>
            <person name="Sorensen J.L."/>
            <person name="Fitzpatrick D.A."/>
            <person name="Frisvad J.C."/>
            <person name="Nielsen K.L."/>
        </authorList>
    </citation>
    <scope>NUCLEOTIDE SEQUENCE</scope>
    <source>
        <strain evidence="1">IBT 17514</strain>
    </source>
</reference>